<keyword evidence="4" id="KW-1185">Reference proteome</keyword>
<organism evidence="3 4">
    <name type="scientific">Stomatobaculum longum</name>
    <dbReference type="NCBI Taxonomy" id="796942"/>
    <lineage>
        <taxon>Bacteria</taxon>
        <taxon>Bacillati</taxon>
        <taxon>Bacillota</taxon>
        <taxon>Clostridia</taxon>
        <taxon>Lachnospirales</taxon>
        <taxon>Lachnospiraceae</taxon>
        <taxon>Stomatobaculum</taxon>
    </lineage>
</organism>
<dbReference type="EMBL" id="AGEL01000014">
    <property type="protein sequence ID" value="EHO15823.1"/>
    <property type="molecule type" value="Genomic_DNA"/>
</dbReference>
<dbReference type="Proteomes" id="UP000018466">
    <property type="component" value="Unassembled WGS sequence"/>
</dbReference>
<proteinExistence type="predicted"/>
<dbReference type="Pfam" id="PF03432">
    <property type="entry name" value="Relaxase"/>
    <property type="match status" value="1"/>
</dbReference>
<accession>A0AA36Y3M0</accession>
<dbReference type="AlphaFoldDB" id="A0AA36Y3M0"/>
<dbReference type="RefSeq" id="WP_009533554.1">
    <property type="nucleotide sequence ID" value="NZ_JH590864.1"/>
</dbReference>
<evidence type="ECO:0000313" key="4">
    <source>
        <dbReference type="Proteomes" id="UP000018466"/>
    </source>
</evidence>
<dbReference type="GeneID" id="86941459"/>
<reference evidence="3 4" key="1">
    <citation type="submission" date="2011-10" db="EMBL/GenBank/DDBJ databases">
        <title>The Genome Sequence of Lachnospiraceae bacterium ACC2.</title>
        <authorList>
            <consortium name="The Broad Institute Genome Sequencing Platform"/>
            <person name="Earl A."/>
            <person name="Ward D."/>
            <person name="Feldgarden M."/>
            <person name="Gevers D."/>
            <person name="Sizova M."/>
            <person name="Hazen A."/>
            <person name="Epstein S."/>
            <person name="Young S.K."/>
            <person name="Zeng Q."/>
            <person name="Gargeya S."/>
            <person name="Fitzgerald M."/>
            <person name="Haas B."/>
            <person name="Abouelleil A."/>
            <person name="Alvarado L."/>
            <person name="Arachchi H.M."/>
            <person name="Berlin A."/>
            <person name="Brown A."/>
            <person name="Chapman S.B."/>
            <person name="Chen Z."/>
            <person name="Dunbar C."/>
            <person name="Freedman E."/>
            <person name="Gearin G."/>
            <person name="Goldberg J."/>
            <person name="Griggs A."/>
            <person name="Gujja S."/>
            <person name="Heiman D."/>
            <person name="Howarth C."/>
            <person name="Larson L."/>
            <person name="Lui A."/>
            <person name="MacDonald P.J.P."/>
            <person name="Montmayeur A."/>
            <person name="Murphy C."/>
            <person name="Neiman D."/>
            <person name="Pearson M."/>
            <person name="Priest M."/>
            <person name="Roberts A."/>
            <person name="Saif S."/>
            <person name="Shea T."/>
            <person name="Shenoy N."/>
            <person name="Sisk P."/>
            <person name="Stolte C."/>
            <person name="Sykes S."/>
            <person name="Wortman J."/>
            <person name="Nusbaum C."/>
            <person name="Birren B."/>
        </authorList>
    </citation>
    <scope>NUCLEOTIDE SEQUENCE [LARGE SCALE GENOMIC DNA]</scope>
    <source>
        <strain evidence="3 4">ACC2</strain>
    </source>
</reference>
<dbReference type="InterPro" id="IPR005094">
    <property type="entry name" value="Endonuclease_MobA/VirD2"/>
</dbReference>
<sequence length="479" mass="56030">MAATRLIAMHQNKGKSIAQCLKDRTDYAKNGEKTEDGELISSYACDKETVDQEFLLAKQKYLRITGRKPNGDIIAYQIRQSFKPGEVTPEEANSIGYETAMRFTKGNHAFIVATHIDRAHVHNHVIFNSTNLDCDRKFRDSWFIALALQRLSDQVCLEHALSVITPRKPSERDNKCPYHRESFRSVLRENIDRILEDPCDFQTLLHKLREAGYEVKAGKHFAIRGPGQKRFIRFRSLGEGYTEEDIRKRIAGEIEFQPDDQRAKSMKSGSRRSGDSRKKQKREFDLLIDINQKMQDGKGKGYERWAKVFNVKQVSKALLFLQSHGIRDYAELSKRAENIADRFHTLSDSIKEREDQLKGIAELKKQIINYVKTKDVYAAYRRSGYSKKFFEEHRQEITLHQAAKEAFNRLDSRELPKVKELSEEYGQILSEKRKLYEEYHTAKKEMMDYQIAKRDIDEFLKLDQEQKKQEKEKSKTEIR</sequence>
<comment type="caution">
    <text evidence="3">The sequence shown here is derived from an EMBL/GenBank/DDBJ whole genome shotgun (WGS) entry which is preliminary data.</text>
</comment>
<evidence type="ECO:0000256" key="1">
    <source>
        <dbReference type="SAM" id="MobiDB-lite"/>
    </source>
</evidence>
<feature type="region of interest" description="Disordered" evidence="1">
    <location>
        <begin position="252"/>
        <end position="280"/>
    </location>
</feature>
<protein>
    <recommendedName>
        <fullName evidence="2">MobA/VirD2-like nuclease domain-containing protein</fullName>
    </recommendedName>
</protein>
<evidence type="ECO:0000313" key="3">
    <source>
        <dbReference type="EMBL" id="EHO15823.1"/>
    </source>
</evidence>
<evidence type="ECO:0000259" key="2">
    <source>
        <dbReference type="Pfam" id="PF03432"/>
    </source>
</evidence>
<feature type="domain" description="MobA/VirD2-like nuclease" evidence="2">
    <location>
        <begin position="27"/>
        <end position="161"/>
    </location>
</feature>
<name>A0AA36Y3M0_9FIRM</name>
<gene>
    <name evidence="3" type="ORF">HMPREF9623_01734</name>
</gene>